<comment type="caution">
    <text evidence="2">The sequence shown here is derived from an EMBL/GenBank/DDBJ whole genome shotgun (WGS) entry which is preliminary data.</text>
</comment>
<reference evidence="2 3" key="1">
    <citation type="journal article" date="2011" name="Int. J. Syst. Evol. Microbiol.">
        <title>Zhongshania antarctica gen. nov., sp. nov. and Zhongshania guokunii sp. nov., gammaproteobacteria respectively isolated from coastal attached (fast) ice and surface seawater of the Antarctic.</title>
        <authorList>
            <person name="Li H.J."/>
            <person name="Zhang X.Y."/>
            <person name="Chen C.X."/>
            <person name="Zhang Y.J."/>
            <person name="Gao Z.M."/>
            <person name="Yu Y."/>
            <person name="Chen X.L."/>
            <person name="Chen B."/>
            <person name="Zhang Y.Z."/>
        </authorList>
    </citation>
    <scope>NUCLEOTIDE SEQUENCE [LARGE SCALE GENOMIC DNA]</scope>
    <source>
        <strain evidence="2 3">R06B22</strain>
    </source>
</reference>
<evidence type="ECO:0000313" key="2">
    <source>
        <dbReference type="EMBL" id="MEX1665503.1"/>
    </source>
</evidence>
<dbReference type="RefSeq" id="WP_368375606.1">
    <property type="nucleotide sequence ID" value="NZ_JBFRYB010000001.1"/>
</dbReference>
<accession>A0ABV3TX19</accession>
<evidence type="ECO:0000256" key="1">
    <source>
        <dbReference type="SAM" id="Phobius"/>
    </source>
</evidence>
<gene>
    <name evidence="2" type="ORF">AB4875_08370</name>
</gene>
<sequence>MENFAVGLATSILGGIILAILGKWQGWWLRSKSEPSIDLATRTLKILDGDAGEKTNEMVNLTKQLGDSLVAFYKTKTPYKEHLETEALFLLNELLDLIKPISTELSAANPELDELKRAVNSYQKGLEWRSQIIKHLCHPPNPPAMDPGHVRDQLLSKNLLPHELLKAAQGEAAIFLRGHGVNWFKRQNYRRDIVKKHRAKYKEAVAHDYRSVLQQTSLHKARK</sequence>
<evidence type="ECO:0000313" key="3">
    <source>
        <dbReference type="Proteomes" id="UP001557484"/>
    </source>
</evidence>
<keyword evidence="1" id="KW-0812">Transmembrane</keyword>
<protein>
    <submittedName>
        <fullName evidence="2">Uncharacterized protein</fullName>
    </submittedName>
</protein>
<dbReference type="Proteomes" id="UP001557484">
    <property type="component" value="Unassembled WGS sequence"/>
</dbReference>
<feature type="transmembrane region" description="Helical" evidence="1">
    <location>
        <begin position="6"/>
        <end position="24"/>
    </location>
</feature>
<keyword evidence="1" id="KW-0472">Membrane</keyword>
<name>A0ABV3TX19_9GAMM</name>
<keyword evidence="1" id="KW-1133">Transmembrane helix</keyword>
<organism evidence="2 3">
    <name type="scientific">Zhongshania arctica</name>
    <dbReference type="NCBI Taxonomy" id="3238302"/>
    <lineage>
        <taxon>Bacteria</taxon>
        <taxon>Pseudomonadati</taxon>
        <taxon>Pseudomonadota</taxon>
        <taxon>Gammaproteobacteria</taxon>
        <taxon>Cellvibrionales</taxon>
        <taxon>Spongiibacteraceae</taxon>
        <taxon>Zhongshania</taxon>
    </lineage>
</organism>
<dbReference type="EMBL" id="JBFRYB010000001">
    <property type="protein sequence ID" value="MEX1665503.1"/>
    <property type="molecule type" value="Genomic_DNA"/>
</dbReference>
<proteinExistence type="predicted"/>
<keyword evidence="3" id="KW-1185">Reference proteome</keyword>